<dbReference type="EMBL" id="BQXS01011238">
    <property type="protein sequence ID" value="GKT36489.1"/>
    <property type="molecule type" value="Genomic_DNA"/>
</dbReference>
<name>A0ABQ5KYG7_9EUKA</name>
<comment type="caution">
    <text evidence="2">The sequence shown here is derived from an EMBL/GenBank/DDBJ whole genome shotgun (WGS) entry which is preliminary data.</text>
</comment>
<feature type="non-terminal residue" evidence="2">
    <location>
        <position position="20"/>
    </location>
</feature>
<dbReference type="Proteomes" id="UP001057375">
    <property type="component" value="Unassembled WGS sequence"/>
</dbReference>
<evidence type="ECO:0000256" key="1">
    <source>
        <dbReference type="SAM" id="MobiDB-lite"/>
    </source>
</evidence>
<protein>
    <submittedName>
        <fullName evidence="2">Uncharacterized protein</fullName>
    </submittedName>
</protein>
<accession>A0ABQ5KYG7</accession>
<evidence type="ECO:0000313" key="2">
    <source>
        <dbReference type="EMBL" id="GKT36489.1"/>
    </source>
</evidence>
<feature type="region of interest" description="Disordered" evidence="1">
    <location>
        <begin position="1"/>
        <end position="20"/>
    </location>
</feature>
<feature type="compositionally biased region" description="Basic and acidic residues" evidence="1">
    <location>
        <begin position="11"/>
        <end position="20"/>
    </location>
</feature>
<organism evidence="2 3">
    <name type="scientific">Aduncisulcus paluster</name>
    <dbReference type="NCBI Taxonomy" id="2918883"/>
    <lineage>
        <taxon>Eukaryota</taxon>
        <taxon>Metamonada</taxon>
        <taxon>Carpediemonas-like organisms</taxon>
        <taxon>Aduncisulcus</taxon>
    </lineage>
</organism>
<reference evidence="2" key="1">
    <citation type="submission" date="2022-03" db="EMBL/GenBank/DDBJ databases">
        <title>Draft genome sequence of Aduncisulcus paluster, a free-living microaerophilic Fornicata.</title>
        <authorList>
            <person name="Yuyama I."/>
            <person name="Kume K."/>
            <person name="Tamura T."/>
            <person name="Inagaki Y."/>
            <person name="Hashimoto T."/>
        </authorList>
    </citation>
    <scope>NUCLEOTIDE SEQUENCE</scope>
    <source>
        <strain evidence="2">NY0171</strain>
    </source>
</reference>
<gene>
    <name evidence="2" type="ORF">ADUPG1_009448</name>
</gene>
<keyword evidence="3" id="KW-1185">Reference proteome</keyword>
<proteinExistence type="predicted"/>
<sequence length="20" mass="2349">MDMARSKQTARKAEAERKKL</sequence>
<evidence type="ECO:0000313" key="3">
    <source>
        <dbReference type="Proteomes" id="UP001057375"/>
    </source>
</evidence>